<feature type="domain" description="Peptidase S1" evidence="3">
    <location>
        <begin position="198"/>
        <end position="446"/>
    </location>
</feature>
<dbReference type="PROSITE" id="PS50853">
    <property type="entry name" value="FN3"/>
    <property type="match status" value="1"/>
</dbReference>
<dbReference type="InterPro" id="IPR003961">
    <property type="entry name" value="FN3_dom"/>
</dbReference>
<evidence type="ECO:0000259" key="3">
    <source>
        <dbReference type="PROSITE" id="PS50240"/>
    </source>
</evidence>
<comment type="caution">
    <text evidence="6">The sequence shown here is derived from an EMBL/GenBank/DDBJ whole genome shotgun (WGS) entry which is preliminary data.</text>
</comment>
<dbReference type="AlphaFoldDB" id="A0A2D0N762"/>
<dbReference type="SUPFAM" id="SSF49265">
    <property type="entry name" value="Fibronectin type III"/>
    <property type="match status" value="1"/>
</dbReference>
<dbReference type="InterPro" id="IPR026444">
    <property type="entry name" value="Secre_tail"/>
</dbReference>
<feature type="domain" description="Fibronectin type-III" evidence="4">
    <location>
        <begin position="558"/>
        <end position="653"/>
    </location>
</feature>
<dbReference type="PROSITE" id="PS50240">
    <property type="entry name" value="TRYPSIN_DOM"/>
    <property type="match status" value="1"/>
</dbReference>
<proteinExistence type="predicted"/>
<accession>A0A2D0N762</accession>
<dbReference type="OrthoDB" id="9342482at2"/>
<keyword evidence="2" id="KW-0378">Hydrolase</keyword>
<evidence type="ECO:0000259" key="5">
    <source>
        <dbReference type="PROSITE" id="PS51829"/>
    </source>
</evidence>
<dbReference type="InterPro" id="IPR013783">
    <property type="entry name" value="Ig-like_fold"/>
</dbReference>
<dbReference type="EMBL" id="PDUD01000026">
    <property type="protein sequence ID" value="PHN04226.1"/>
    <property type="molecule type" value="Genomic_DNA"/>
</dbReference>
<dbReference type="GO" id="GO:0004252">
    <property type="term" value="F:serine-type endopeptidase activity"/>
    <property type="evidence" value="ECO:0007669"/>
    <property type="project" value="InterPro"/>
</dbReference>
<keyword evidence="1" id="KW-0645">Protease</keyword>
<dbReference type="CDD" id="cd00063">
    <property type="entry name" value="FN3"/>
    <property type="match status" value="1"/>
</dbReference>
<dbReference type="Proteomes" id="UP000223913">
    <property type="component" value="Unassembled WGS sequence"/>
</dbReference>
<evidence type="ECO:0000313" key="7">
    <source>
        <dbReference type="Proteomes" id="UP000223913"/>
    </source>
</evidence>
<sequence>MTISFRRSLAFISSIFAWLLISPVLSAQHPTSAILALPADQVEPYVLPTQDNQALLDEEMERRQSGQPPRFATPIPLRITPAQHGRWDVLGDLAIWRFRIQSPGAHSLNLGFTQYQMPAGGKLYLYDPVRNERRGPFTPADNESHNQLWTPVLPGDDLIIEIRVPVARKNKLAIELAVVNHDFLGFGKLSSGSCNLDIVCGQADGWGIVDPYRDVARSVGLYSVQGTLLCTGFLVNNTQQDCTPYFLTANHCEVSSGNAASIVVYWNFENSTCRQPNSFESGQNGDGKLNDFNTGSIFRSSWSNSDFCLIELDDPVSETANAYFAGWSAEDVLPTGKVISVHHPFTDEKRISFSEETTHLGFWGSSDQVENGNHLIVNSWTTGTTQSGSSGGPLFNERGQAIGQLHGGDAACGNSSYDAFGRLFNSWEGGGTPDSRLKDWLDPIGLGRLSVEGKEQGRCSFSVIGTFAAGNICVGDNDTLLLQYGEAYTMPPEFRIGDITPDLDITLESIPSDENGSARFVWFTGAGTPAGQQTFPIYTTYEEQTDTSYVFLNILAEAPEIPILIQPTDMAVAPGLKIGLSWNAIAIAERYYLQVSTDPDFGTLLTEQVIEETSQIVISDLQPNSAYFWRVAAENTCGLSAWSDTNSFLTADVRCGMENATDSPIVISSTSANTISSEMELDISGTVASIEVTNVNIQHDWVGDLSLVLRSPSGTEVALVDRPGFPASLFGCDGTGLYLSFNEDVGASHQSLETTCSSGQPAISGTYKPLESLASLIGETARGTWTLVVKDQADEDGGTLVGWQLDICTIPEPVPLISGVPESYVTCFADSLQLELVVSEAFSGQEVTLGLNSDLPDPAISFSKNPANPGDTINFLLRNFPASGSYDLELTASDGATTGSFPFSLEIRNIPSVAVLGSPLDGSSVSTTSTTFSWNANDANSYRLDIASDMTFTELVRSVEVASNFYTLELPEQDGIFFWRVIATNDCGESTSTVSSFMFSTSATSDLQDGRQVRIYPNPFGSTVFLEFSAAPEVRVPIRILDTSGRLLYSSEIQAGNLQKQLHLERLSPGVYLLELTYRGQRYLQRLIKSR</sequence>
<evidence type="ECO:0008006" key="8">
    <source>
        <dbReference type="Google" id="ProtNLM"/>
    </source>
</evidence>
<evidence type="ECO:0000256" key="2">
    <source>
        <dbReference type="ARBA" id="ARBA00022801"/>
    </source>
</evidence>
<name>A0A2D0N762_FLAN2</name>
<dbReference type="Gene3D" id="2.60.120.260">
    <property type="entry name" value="Galactose-binding domain-like"/>
    <property type="match status" value="1"/>
</dbReference>
<dbReference type="Pfam" id="PF13365">
    <property type="entry name" value="Trypsin_2"/>
    <property type="match status" value="1"/>
</dbReference>
<organism evidence="6 7">
    <name type="scientific">Flavilitoribacter nigricans (strain ATCC 23147 / DSM 23189 / NBRC 102662 / NCIMB 1420 / SS-2)</name>
    <name type="common">Lewinella nigricans</name>
    <dbReference type="NCBI Taxonomy" id="1122177"/>
    <lineage>
        <taxon>Bacteria</taxon>
        <taxon>Pseudomonadati</taxon>
        <taxon>Bacteroidota</taxon>
        <taxon>Saprospiria</taxon>
        <taxon>Saprospirales</taxon>
        <taxon>Lewinellaceae</taxon>
        <taxon>Flavilitoribacter</taxon>
    </lineage>
</organism>
<reference evidence="6 7" key="1">
    <citation type="submission" date="2017-10" db="EMBL/GenBank/DDBJ databases">
        <title>The draft genome sequence of Lewinella nigricans NBRC 102662.</title>
        <authorList>
            <person name="Wang K."/>
        </authorList>
    </citation>
    <scope>NUCLEOTIDE SEQUENCE [LARGE SCALE GENOMIC DNA]</scope>
    <source>
        <strain evidence="6 7">NBRC 102662</strain>
    </source>
</reference>
<dbReference type="InterPro" id="IPR043504">
    <property type="entry name" value="Peptidase_S1_PA_chymotrypsin"/>
</dbReference>
<dbReference type="InterPro" id="IPR008979">
    <property type="entry name" value="Galactose-bd-like_sf"/>
</dbReference>
<dbReference type="SUPFAM" id="SSF49785">
    <property type="entry name" value="Galactose-binding domain-like"/>
    <property type="match status" value="1"/>
</dbReference>
<dbReference type="RefSeq" id="WP_099152252.1">
    <property type="nucleotide sequence ID" value="NZ_PDUD01000026.1"/>
</dbReference>
<keyword evidence="7" id="KW-1185">Reference proteome</keyword>
<evidence type="ECO:0000313" key="6">
    <source>
        <dbReference type="EMBL" id="PHN04226.1"/>
    </source>
</evidence>
<dbReference type="SUPFAM" id="SSF50494">
    <property type="entry name" value="Trypsin-like serine proteases"/>
    <property type="match status" value="1"/>
</dbReference>
<evidence type="ECO:0000256" key="1">
    <source>
        <dbReference type="ARBA" id="ARBA00022670"/>
    </source>
</evidence>
<feature type="domain" description="P/Homo B" evidence="5">
    <location>
        <begin position="649"/>
        <end position="813"/>
    </location>
</feature>
<protein>
    <recommendedName>
        <fullName evidence="8">T9SS type A sorting domain-containing protein</fullName>
    </recommendedName>
</protein>
<dbReference type="InterPro" id="IPR009003">
    <property type="entry name" value="Peptidase_S1_PA"/>
</dbReference>
<dbReference type="Gene3D" id="2.40.10.10">
    <property type="entry name" value="Trypsin-like serine proteases"/>
    <property type="match status" value="2"/>
</dbReference>
<dbReference type="Pfam" id="PF18962">
    <property type="entry name" value="Por_Secre_tail"/>
    <property type="match status" value="1"/>
</dbReference>
<gene>
    <name evidence="6" type="ORF">CRP01_21945</name>
</gene>
<dbReference type="NCBIfam" id="TIGR04183">
    <property type="entry name" value="Por_Secre_tail"/>
    <property type="match status" value="1"/>
</dbReference>
<dbReference type="InterPro" id="IPR002884">
    <property type="entry name" value="P_dom"/>
</dbReference>
<dbReference type="GO" id="GO:0006508">
    <property type="term" value="P:proteolysis"/>
    <property type="evidence" value="ECO:0007669"/>
    <property type="project" value="UniProtKB-KW"/>
</dbReference>
<dbReference type="InterPro" id="IPR001254">
    <property type="entry name" value="Trypsin_dom"/>
</dbReference>
<dbReference type="PANTHER" id="PTHR36234:SF5">
    <property type="entry name" value="LYSYL ENDOPEPTIDASE"/>
    <property type="match status" value="1"/>
</dbReference>
<dbReference type="PROSITE" id="PS51829">
    <property type="entry name" value="P_HOMO_B"/>
    <property type="match status" value="1"/>
</dbReference>
<dbReference type="Gene3D" id="2.60.40.10">
    <property type="entry name" value="Immunoglobulins"/>
    <property type="match status" value="2"/>
</dbReference>
<dbReference type="InterPro" id="IPR036116">
    <property type="entry name" value="FN3_sf"/>
</dbReference>
<evidence type="ECO:0000259" key="4">
    <source>
        <dbReference type="PROSITE" id="PS50853"/>
    </source>
</evidence>
<dbReference type="PANTHER" id="PTHR36234">
    <property type="entry name" value="LYSYL ENDOPEPTIDASE"/>
    <property type="match status" value="1"/>
</dbReference>
<dbReference type="Pfam" id="PF01483">
    <property type="entry name" value="P_proprotein"/>
    <property type="match status" value="1"/>
</dbReference>